<dbReference type="Gene3D" id="1.10.10.60">
    <property type="entry name" value="Homeodomain-like"/>
    <property type="match status" value="1"/>
</dbReference>
<accession>A0A0C2VIQ9</accession>
<dbReference type="Gene3D" id="1.10.357.10">
    <property type="entry name" value="Tetracycline Repressor, domain 2"/>
    <property type="match status" value="1"/>
</dbReference>
<dbReference type="EMBL" id="MRBO01000635">
    <property type="protein sequence ID" value="KAB2582827.1"/>
    <property type="molecule type" value="Genomic_DNA"/>
</dbReference>
<dbReference type="PROSITE" id="PS50977">
    <property type="entry name" value="HTH_TETR_2"/>
    <property type="match status" value="1"/>
</dbReference>
<name>A0A0C2VIQ9_RHOER</name>
<dbReference type="InterPro" id="IPR036271">
    <property type="entry name" value="Tet_transcr_reg_TetR-rel_C_sf"/>
</dbReference>
<feature type="region of interest" description="Disordered" evidence="5">
    <location>
        <begin position="1"/>
        <end position="24"/>
    </location>
</feature>
<evidence type="ECO:0000256" key="2">
    <source>
        <dbReference type="ARBA" id="ARBA00023125"/>
    </source>
</evidence>
<dbReference type="AlphaFoldDB" id="A0A0C2VIQ9"/>
<sequence>MGDVSTTTDGPKNRRGTLRDEQKRATRAKLVDAARTLFEERGYAAVTVDDISSVVGCSRATFYVHFASKVEMLKTIGAAGMAASAFAFYIDLDRVLDTNSRVEFTAWLERAFDWFDENKRLLPAWDEAVALEPEFRETARDGMTELPNAMPKYLGRWPVEQHDEARLRVELLVSQLERFFTRWAVQGTIDVTRMQAAEVLTDIWFPALSPESKGGDER</sequence>
<evidence type="ECO:0000313" key="8">
    <source>
        <dbReference type="EMBL" id="MBH5144880.1"/>
    </source>
</evidence>
<dbReference type="GO" id="GO:0045892">
    <property type="term" value="P:negative regulation of DNA-templated transcription"/>
    <property type="evidence" value="ECO:0007669"/>
    <property type="project" value="UniProtKB-ARBA"/>
</dbReference>
<dbReference type="SUPFAM" id="SSF46689">
    <property type="entry name" value="Homeodomain-like"/>
    <property type="match status" value="1"/>
</dbReference>
<evidence type="ECO:0000313" key="10">
    <source>
        <dbReference type="Proteomes" id="UP000627573"/>
    </source>
</evidence>
<dbReference type="PANTHER" id="PTHR30055">
    <property type="entry name" value="HTH-TYPE TRANSCRIPTIONAL REGULATOR RUTR"/>
    <property type="match status" value="1"/>
</dbReference>
<gene>
    <name evidence="7" type="ORF">BS297_23765</name>
    <name evidence="8" type="ORF">I3517_19955</name>
</gene>
<feature type="domain" description="HTH tetR-type" evidence="6">
    <location>
        <begin position="24"/>
        <end position="84"/>
    </location>
</feature>
<dbReference type="Pfam" id="PF00440">
    <property type="entry name" value="TetR_N"/>
    <property type="match status" value="1"/>
</dbReference>
<dbReference type="RefSeq" id="WP_021333340.1">
    <property type="nucleotide sequence ID" value="NZ_BHXB01000001.1"/>
</dbReference>
<dbReference type="InterPro" id="IPR009057">
    <property type="entry name" value="Homeodomain-like_sf"/>
</dbReference>
<dbReference type="KEGG" id="reb:XU06_27400"/>
<feature type="DNA-binding region" description="H-T-H motif" evidence="4">
    <location>
        <begin position="47"/>
        <end position="66"/>
    </location>
</feature>
<comment type="caution">
    <text evidence="7">The sequence shown here is derived from an EMBL/GenBank/DDBJ whole genome shotgun (WGS) entry which is preliminary data.</text>
</comment>
<reference evidence="8 10" key="2">
    <citation type="submission" date="2020-12" db="EMBL/GenBank/DDBJ databases">
        <title>Draft genome sequence of furan degrading bacterial strain FUR100.</title>
        <authorList>
            <person name="Woiski C."/>
        </authorList>
    </citation>
    <scope>NUCLEOTIDE SEQUENCE [LARGE SCALE GENOMIC DNA]</scope>
    <source>
        <strain evidence="8 10">FUR100</strain>
    </source>
</reference>
<keyword evidence="2 4" id="KW-0238">DNA-binding</keyword>
<evidence type="ECO:0000313" key="9">
    <source>
        <dbReference type="Proteomes" id="UP000325576"/>
    </source>
</evidence>
<dbReference type="GO" id="GO:0000976">
    <property type="term" value="F:transcription cis-regulatory region binding"/>
    <property type="evidence" value="ECO:0007669"/>
    <property type="project" value="TreeGrafter"/>
</dbReference>
<evidence type="ECO:0000259" key="6">
    <source>
        <dbReference type="PROSITE" id="PS50977"/>
    </source>
</evidence>
<dbReference type="GO" id="GO:0003700">
    <property type="term" value="F:DNA-binding transcription factor activity"/>
    <property type="evidence" value="ECO:0007669"/>
    <property type="project" value="TreeGrafter"/>
</dbReference>
<dbReference type="Proteomes" id="UP000325576">
    <property type="component" value="Unassembled WGS sequence"/>
</dbReference>
<dbReference type="PANTHER" id="PTHR30055:SF234">
    <property type="entry name" value="HTH-TYPE TRANSCRIPTIONAL REGULATOR BETI"/>
    <property type="match status" value="1"/>
</dbReference>
<dbReference type="PRINTS" id="PR00455">
    <property type="entry name" value="HTHTETR"/>
</dbReference>
<evidence type="ECO:0000313" key="7">
    <source>
        <dbReference type="EMBL" id="KAB2582827.1"/>
    </source>
</evidence>
<reference evidence="7 9" key="1">
    <citation type="journal article" date="2017" name="Poromechanics V (2013)">
        <title>Genomic Characterization of the Arsenic-Tolerant Actinobacterium, &lt;i&gt;Rhodococcus erythropolis&lt;/i&gt; S43.</title>
        <authorList>
            <person name="Retamal-Morales G."/>
            <person name="Mehnert M."/>
            <person name="Schwabe R."/>
            <person name="Tischler D."/>
            <person name="Schloemann M."/>
            <person name="Levican G.J."/>
        </authorList>
    </citation>
    <scope>NUCLEOTIDE SEQUENCE [LARGE SCALE GENOMIC DNA]</scope>
    <source>
        <strain evidence="7 9">S43</strain>
    </source>
</reference>
<evidence type="ECO:0000256" key="1">
    <source>
        <dbReference type="ARBA" id="ARBA00023015"/>
    </source>
</evidence>
<organism evidence="7 9">
    <name type="scientific">Rhodococcus erythropolis</name>
    <name type="common">Arthrobacter picolinophilus</name>
    <dbReference type="NCBI Taxonomy" id="1833"/>
    <lineage>
        <taxon>Bacteria</taxon>
        <taxon>Bacillati</taxon>
        <taxon>Actinomycetota</taxon>
        <taxon>Actinomycetes</taxon>
        <taxon>Mycobacteriales</taxon>
        <taxon>Nocardiaceae</taxon>
        <taxon>Rhodococcus</taxon>
        <taxon>Rhodococcus erythropolis group</taxon>
    </lineage>
</organism>
<dbReference type="SUPFAM" id="SSF48498">
    <property type="entry name" value="Tetracyclin repressor-like, C-terminal domain"/>
    <property type="match status" value="1"/>
</dbReference>
<dbReference type="Proteomes" id="UP000627573">
    <property type="component" value="Unassembled WGS sequence"/>
</dbReference>
<protein>
    <submittedName>
        <fullName evidence="7">TetR family transcriptional regulator</fullName>
    </submittedName>
    <submittedName>
        <fullName evidence="8">TetR/AcrR family transcriptional regulator</fullName>
    </submittedName>
</protein>
<evidence type="ECO:0000256" key="5">
    <source>
        <dbReference type="SAM" id="MobiDB-lite"/>
    </source>
</evidence>
<dbReference type="InterPro" id="IPR050109">
    <property type="entry name" value="HTH-type_TetR-like_transc_reg"/>
</dbReference>
<dbReference type="FunFam" id="1.10.10.60:FF:000141">
    <property type="entry name" value="TetR family transcriptional regulator"/>
    <property type="match status" value="1"/>
</dbReference>
<evidence type="ECO:0000256" key="4">
    <source>
        <dbReference type="PROSITE-ProRule" id="PRU00335"/>
    </source>
</evidence>
<keyword evidence="3" id="KW-0804">Transcription</keyword>
<dbReference type="InterPro" id="IPR001647">
    <property type="entry name" value="HTH_TetR"/>
</dbReference>
<evidence type="ECO:0000256" key="3">
    <source>
        <dbReference type="ARBA" id="ARBA00023163"/>
    </source>
</evidence>
<keyword evidence="10" id="KW-1185">Reference proteome</keyword>
<dbReference type="EMBL" id="JAECSB010000070">
    <property type="protein sequence ID" value="MBH5144880.1"/>
    <property type="molecule type" value="Genomic_DNA"/>
</dbReference>
<feature type="compositionally biased region" description="Polar residues" evidence="5">
    <location>
        <begin position="1"/>
        <end position="10"/>
    </location>
</feature>
<proteinExistence type="predicted"/>
<keyword evidence="1" id="KW-0805">Transcription regulation</keyword>